<evidence type="ECO:0000313" key="2">
    <source>
        <dbReference type="Proteomes" id="UP001182303"/>
    </source>
</evidence>
<dbReference type="AlphaFoldDB" id="A0AAE4FJV2"/>
<evidence type="ECO:0000313" key="1">
    <source>
        <dbReference type="EMBL" id="MDS1003614.1"/>
    </source>
</evidence>
<protein>
    <submittedName>
        <fullName evidence="1">Uncharacterized protein</fullName>
    </submittedName>
</protein>
<comment type="caution">
    <text evidence="1">The sequence shown here is derived from an EMBL/GenBank/DDBJ whole genome shotgun (WGS) entry which is preliminary data.</text>
</comment>
<reference evidence="1" key="1">
    <citation type="submission" date="2023-04" db="EMBL/GenBank/DDBJ databases">
        <title>Assessment of the microbiological origin of a defect in Grana Padano cheese.</title>
        <authorList>
            <person name="Zago M."/>
            <person name="Rossetti L."/>
            <person name="Bonvini B."/>
            <person name="Carminati D."/>
            <person name="Giraffa G."/>
        </authorList>
    </citation>
    <scope>NUCLEOTIDE SEQUENCE</scope>
    <source>
        <strain evidence="1">4990</strain>
    </source>
</reference>
<organism evidence="1 2">
    <name type="scientific">Clostridium sporogenes</name>
    <dbReference type="NCBI Taxonomy" id="1509"/>
    <lineage>
        <taxon>Bacteria</taxon>
        <taxon>Bacillati</taxon>
        <taxon>Bacillota</taxon>
        <taxon>Clostridia</taxon>
        <taxon>Eubacteriales</taxon>
        <taxon>Clostridiaceae</taxon>
        <taxon>Clostridium</taxon>
    </lineage>
</organism>
<sequence>MLNKKRSYLGLSIISLFFIIGLLILPTNVQAYNNLIINLEVPKENEILNGNELNVKGSIDSKEKVKSIEVYLNNEKIGQAEVELAINKDSIHTTKFQYKKDIDNIKSGEHLLKIIAIDENEQKEEKSLKIYVENQQKRTVENNKLQSEENNILNNNTYKETKASSVPLTGKATIQTYDIMLGNQYITNGKLSSGKTYTIKGYASSPNGVLYEFWVKEVSTGVWTKIRDYKEDRYANWTPSKNGQYVIAVNVKDKYS</sequence>
<dbReference type="Gene3D" id="2.60.40.10">
    <property type="entry name" value="Immunoglobulins"/>
    <property type="match status" value="1"/>
</dbReference>
<name>A0AAE4FJV2_CLOSG</name>
<accession>A0AAE4FJV2</accession>
<proteinExistence type="predicted"/>
<gene>
    <name evidence="1" type="ORF">P9J83_08920</name>
</gene>
<dbReference type="InterPro" id="IPR013783">
    <property type="entry name" value="Ig-like_fold"/>
</dbReference>
<dbReference type="Proteomes" id="UP001182303">
    <property type="component" value="Unassembled WGS sequence"/>
</dbReference>
<feature type="non-terminal residue" evidence="1">
    <location>
        <position position="256"/>
    </location>
</feature>
<dbReference type="EMBL" id="JARUIS010000011">
    <property type="protein sequence ID" value="MDS1003614.1"/>
    <property type="molecule type" value="Genomic_DNA"/>
</dbReference>